<dbReference type="FunFam" id="3.10.290.10:FF:000003">
    <property type="entry name" value="Pseudouridine synthase"/>
    <property type="match status" value="1"/>
</dbReference>
<feature type="compositionally biased region" description="Basic and acidic residues" evidence="5">
    <location>
        <begin position="645"/>
        <end position="655"/>
    </location>
</feature>
<evidence type="ECO:0000256" key="3">
    <source>
        <dbReference type="PROSITE-ProRule" id="PRU00182"/>
    </source>
</evidence>
<feature type="compositionally biased region" description="Gly residues" evidence="5">
    <location>
        <begin position="420"/>
        <end position="430"/>
    </location>
</feature>
<evidence type="ECO:0000256" key="1">
    <source>
        <dbReference type="ARBA" id="ARBA00008348"/>
    </source>
</evidence>
<gene>
    <name evidence="7" type="ORF">HG543_47530</name>
</gene>
<feature type="compositionally biased region" description="Basic and acidic residues" evidence="5">
    <location>
        <begin position="295"/>
        <end position="304"/>
    </location>
</feature>
<dbReference type="EMBL" id="JABBJJ010000425">
    <property type="protein sequence ID" value="NMO22460.1"/>
    <property type="molecule type" value="Genomic_DNA"/>
</dbReference>
<dbReference type="Pfam" id="PF00849">
    <property type="entry name" value="PseudoU_synth_2"/>
    <property type="match status" value="1"/>
</dbReference>
<keyword evidence="8" id="KW-1185">Reference proteome</keyword>
<comment type="similarity">
    <text evidence="1 4">Belongs to the pseudouridine synthase RsuA family.</text>
</comment>
<evidence type="ECO:0000313" key="7">
    <source>
        <dbReference type="EMBL" id="NMO22460.1"/>
    </source>
</evidence>
<evidence type="ECO:0000256" key="2">
    <source>
        <dbReference type="ARBA" id="ARBA00023235"/>
    </source>
</evidence>
<dbReference type="InterPro" id="IPR006145">
    <property type="entry name" value="PsdUridine_synth_RsuA/RluA"/>
</dbReference>
<dbReference type="Gene3D" id="3.10.290.10">
    <property type="entry name" value="RNA-binding S4 domain"/>
    <property type="match status" value="1"/>
</dbReference>
<feature type="compositionally biased region" description="Basic and acidic residues" evidence="5">
    <location>
        <begin position="452"/>
        <end position="463"/>
    </location>
</feature>
<dbReference type="InterPro" id="IPR050343">
    <property type="entry name" value="RsuA_PseudoU_synthase"/>
</dbReference>
<dbReference type="PANTHER" id="PTHR47683">
    <property type="entry name" value="PSEUDOURIDINE SYNTHASE FAMILY PROTEIN-RELATED"/>
    <property type="match status" value="1"/>
</dbReference>
<feature type="compositionally biased region" description="Gly residues" evidence="5">
    <location>
        <begin position="372"/>
        <end position="386"/>
    </location>
</feature>
<feature type="compositionally biased region" description="Gly residues" evidence="5">
    <location>
        <begin position="482"/>
        <end position="494"/>
    </location>
</feature>
<feature type="region of interest" description="Disordered" evidence="5">
    <location>
        <begin position="245"/>
        <end position="806"/>
    </location>
</feature>
<name>A0A848LXZ1_9BACT</name>
<protein>
    <recommendedName>
        <fullName evidence="4">Pseudouridine synthase</fullName>
        <ecNumber evidence="4">5.4.99.-</ecNumber>
    </recommendedName>
</protein>
<feature type="compositionally biased region" description="Acidic residues" evidence="5">
    <location>
        <begin position="265"/>
        <end position="279"/>
    </location>
</feature>
<dbReference type="PROSITE" id="PS50889">
    <property type="entry name" value="S4"/>
    <property type="match status" value="1"/>
</dbReference>
<keyword evidence="2 4" id="KW-0413">Isomerase</keyword>
<feature type="compositionally biased region" description="Basic and acidic residues" evidence="5">
    <location>
        <begin position="624"/>
        <end position="634"/>
    </location>
</feature>
<dbReference type="GO" id="GO:0003723">
    <property type="term" value="F:RNA binding"/>
    <property type="evidence" value="ECO:0007669"/>
    <property type="project" value="UniProtKB-KW"/>
</dbReference>
<dbReference type="Gene3D" id="3.30.2350.10">
    <property type="entry name" value="Pseudouridine synthase"/>
    <property type="match status" value="1"/>
</dbReference>
<feature type="compositionally biased region" description="Basic and acidic residues" evidence="5">
    <location>
        <begin position="676"/>
        <end position="689"/>
    </location>
</feature>
<dbReference type="NCBIfam" id="TIGR00093">
    <property type="entry name" value="pseudouridine synthase"/>
    <property type="match status" value="1"/>
</dbReference>
<evidence type="ECO:0000313" key="8">
    <source>
        <dbReference type="Proteomes" id="UP000518300"/>
    </source>
</evidence>
<reference evidence="7 8" key="1">
    <citation type="submission" date="2020-04" db="EMBL/GenBank/DDBJ databases">
        <title>Draft genome of Pyxidicoccus fallax type strain.</title>
        <authorList>
            <person name="Whitworth D.E."/>
        </authorList>
    </citation>
    <scope>NUCLEOTIDE SEQUENCE [LARGE SCALE GENOMIC DNA]</scope>
    <source>
        <strain evidence="7 8">DSM 14698</strain>
    </source>
</reference>
<dbReference type="Proteomes" id="UP000518300">
    <property type="component" value="Unassembled WGS sequence"/>
</dbReference>
<dbReference type="RefSeq" id="WP_169351601.1">
    <property type="nucleotide sequence ID" value="NZ_JABBJJ010000425.1"/>
</dbReference>
<dbReference type="InterPro" id="IPR036986">
    <property type="entry name" value="S4_RNA-bd_sf"/>
</dbReference>
<dbReference type="SUPFAM" id="SSF55120">
    <property type="entry name" value="Pseudouridine synthase"/>
    <property type="match status" value="1"/>
</dbReference>
<dbReference type="PANTHER" id="PTHR47683:SF2">
    <property type="entry name" value="RNA-BINDING S4 DOMAIN-CONTAINING PROTEIN"/>
    <property type="match status" value="1"/>
</dbReference>
<evidence type="ECO:0000256" key="4">
    <source>
        <dbReference type="RuleBase" id="RU003887"/>
    </source>
</evidence>
<dbReference type="Pfam" id="PF01479">
    <property type="entry name" value="S4"/>
    <property type="match status" value="1"/>
</dbReference>
<proteinExistence type="inferred from homology"/>
<accession>A0A848LXZ1</accession>
<feature type="compositionally biased region" description="Basic and acidic residues" evidence="5">
    <location>
        <begin position="605"/>
        <end position="616"/>
    </location>
</feature>
<organism evidence="7 8">
    <name type="scientific">Pyxidicoccus fallax</name>
    <dbReference type="NCBI Taxonomy" id="394095"/>
    <lineage>
        <taxon>Bacteria</taxon>
        <taxon>Pseudomonadati</taxon>
        <taxon>Myxococcota</taxon>
        <taxon>Myxococcia</taxon>
        <taxon>Myxococcales</taxon>
        <taxon>Cystobacterineae</taxon>
        <taxon>Myxococcaceae</taxon>
        <taxon>Pyxidicoccus</taxon>
    </lineage>
</organism>
<comment type="caution">
    <text evidence="7">The sequence shown here is derived from an EMBL/GenBank/DDBJ whole genome shotgun (WGS) entry which is preliminary data.</text>
</comment>
<evidence type="ECO:0000256" key="5">
    <source>
        <dbReference type="SAM" id="MobiDB-lite"/>
    </source>
</evidence>
<dbReference type="GO" id="GO:0120159">
    <property type="term" value="F:rRNA pseudouridine synthase activity"/>
    <property type="evidence" value="ECO:0007669"/>
    <property type="project" value="UniProtKB-ARBA"/>
</dbReference>
<dbReference type="AlphaFoldDB" id="A0A848LXZ1"/>
<sequence>MAAERLQKYLARAGVASRRHAEELITAGRVTVNNETVTELGSRVEPGKDLVAVDGQLVSPPETSSYYVLYKPIGVVTTLSDPQGRPTVANYVEETGKRLFPVGRLDYDAEGALLFTDDGALAHKLTHPSFQVPRMYLAKVKGVPDAATLGKLRGGVRLEDGMATPLSVDVFEAAERNTWLKIVVAEGRPHLIKRLCAAVGHPVVRLFRPAYAGVGVEGMRPGDLRSLKKGEVELLNAVAEGRSQPPAVELKLPPRRHGRAAPGFDGEEAELSMDDESPEMPETTGRRAARAMDAVPEKRERKPTAEAGGTGLARFGRARGADTGRPQRRERGGGGDEAPRARGAGRPERKAWGGDEGASRGAAGRPARKTWGAGGDEGGAPRGRGAGRPERKEWSAGGAEGAPRGRGAGRPERKEWSAGGAEGAPRGRGAGRPERKEWSAGGDEGAPRRGAGRPERGGEDRPRARGFGVGGAGRPERKEWSAGGGEGAPRGRGTGGEDRPRARGFGTGGAGRPERKEWSAGGAGRPARKTWGGGDEGDSPRSAGRTERREWTAGGSGGAGRPARKAWGAGGDEGGAPRSRGAGRPERREWSGGGDDGAPRGRGAGRPERGGEDRPRARGFGAGRPERGGEDRPRARGFGTGGAGRAERGGEDRPRARGFGVGGAGRPARKTWGGGDEGRAPRGERREFSARSGGAGRPTRGGDEGAPRGRGAGRPAFGGGAGARGAGGRPERGSWSPTDERGNPSERIVRAGARRGPPAEREGGEKSGGFQDWGKKKERGTAPRWSSGPARGGAGRPPPKGPRRPR</sequence>
<dbReference type="InterPro" id="IPR002942">
    <property type="entry name" value="S4_RNA-bd"/>
</dbReference>
<feature type="compositionally biased region" description="Gly residues" evidence="5">
    <location>
        <begin position="708"/>
        <end position="728"/>
    </location>
</feature>
<feature type="compositionally biased region" description="Gly residues" evidence="5">
    <location>
        <begin position="398"/>
        <end position="408"/>
    </location>
</feature>
<feature type="compositionally biased region" description="Gly residues" evidence="5">
    <location>
        <begin position="591"/>
        <end position="604"/>
    </location>
</feature>
<dbReference type="InterPro" id="IPR020103">
    <property type="entry name" value="PsdUridine_synth_cat_dom_sf"/>
</dbReference>
<feature type="domain" description="RNA-binding S4" evidence="6">
    <location>
        <begin position="4"/>
        <end position="68"/>
    </location>
</feature>
<dbReference type="CDD" id="cd00165">
    <property type="entry name" value="S4"/>
    <property type="match status" value="1"/>
</dbReference>
<feature type="compositionally biased region" description="Basic and acidic residues" evidence="5">
    <location>
        <begin position="738"/>
        <end position="749"/>
    </location>
</feature>
<keyword evidence="3" id="KW-0694">RNA-binding</keyword>
<dbReference type="EC" id="5.4.99.-" evidence="4"/>
<dbReference type="SMART" id="SM00363">
    <property type="entry name" value="S4"/>
    <property type="match status" value="1"/>
</dbReference>
<feature type="compositionally biased region" description="Basic and acidic residues" evidence="5">
    <location>
        <begin position="319"/>
        <end position="353"/>
    </location>
</feature>
<dbReference type="GO" id="GO:0000455">
    <property type="term" value="P:enzyme-directed rRNA pseudouridine synthesis"/>
    <property type="evidence" value="ECO:0007669"/>
    <property type="project" value="UniProtKB-ARBA"/>
</dbReference>
<dbReference type="SUPFAM" id="SSF55174">
    <property type="entry name" value="Alpha-L RNA-binding motif"/>
    <property type="match status" value="1"/>
</dbReference>
<dbReference type="CDD" id="cd02870">
    <property type="entry name" value="PseudoU_synth_RsuA_like"/>
    <property type="match status" value="1"/>
</dbReference>
<dbReference type="InterPro" id="IPR000748">
    <property type="entry name" value="PsdUridine_synth_RsuA/RluB/E/F"/>
</dbReference>
<dbReference type="PROSITE" id="PS01149">
    <property type="entry name" value="PSI_RSU"/>
    <property type="match status" value="1"/>
</dbReference>
<dbReference type="InterPro" id="IPR018496">
    <property type="entry name" value="PsdUridine_synth_RsuA/RluB_CS"/>
</dbReference>
<evidence type="ECO:0000259" key="6">
    <source>
        <dbReference type="SMART" id="SM00363"/>
    </source>
</evidence>